<name>A0A4D6KT67_VIGUN</name>
<feature type="chain" id="PRO_5044606103" evidence="1">
    <location>
        <begin position="23"/>
        <end position="56"/>
    </location>
</feature>
<feature type="signal peptide" evidence="1">
    <location>
        <begin position="1"/>
        <end position="22"/>
    </location>
</feature>
<dbReference type="EMBL" id="CP039345">
    <property type="protein sequence ID" value="QCD78966.1"/>
    <property type="molecule type" value="Genomic_DNA"/>
</dbReference>
<reference evidence="3 4" key="1">
    <citation type="submission" date="2019-04" db="EMBL/GenBank/DDBJ databases">
        <title>An improved genome assembly and genetic linkage map for asparagus bean, Vigna unguiculata ssp. sesquipedialis.</title>
        <authorList>
            <person name="Xia Q."/>
            <person name="Zhang R."/>
            <person name="Dong Y."/>
        </authorList>
    </citation>
    <scope>NUCLEOTIDE SEQUENCE [LARGE SCALE GENOMIC DNA]</scope>
    <source>
        <tissue evidence="3">Leaf</tissue>
    </source>
</reference>
<keyword evidence="4" id="KW-1185">Reference proteome</keyword>
<accession>A0A4D6KT67</accession>
<dbReference type="EMBL" id="CP039345">
    <property type="protein sequence ID" value="QCD78967.1"/>
    <property type="molecule type" value="Genomic_DNA"/>
</dbReference>
<dbReference type="AlphaFoldDB" id="A0A4D6KT67"/>
<evidence type="ECO:0000313" key="4">
    <source>
        <dbReference type="Proteomes" id="UP000501690"/>
    </source>
</evidence>
<organism evidence="3 4">
    <name type="scientific">Vigna unguiculata</name>
    <name type="common">Cowpea</name>
    <dbReference type="NCBI Taxonomy" id="3917"/>
    <lineage>
        <taxon>Eukaryota</taxon>
        <taxon>Viridiplantae</taxon>
        <taxon>Streptophyta</taxon>
        <taxon>Embryophyta</taxon>
        <taxon>Tracheophyta</taxon>
        <taxon>Spermatophyta</taxon>
        <taxon>Magnoliopsida</taxon>
        <taxon>eudicotyledons</taxon>
        <taxon>Gunneridae</taxon>
        <taxon>Pentapetalae</taxon>
        <taxon>rosids</taxon>
        <taxon>fabids</taxon>
        <taxon>Fabales</taxon>
        <taxon>Fabaceae</taxon>
        <taxon>Papilionoideae</taxon>
        <taxon>50 kb inversion clade</taxon>
        <taxon>NPAAA clade</taxon>
        <taxon>indigoferoid/millettioid clade</taxon>
        <taxon>Phaseoleae</taxon>
        <taxon>Vigna</taxon>
    </lineage>
</organism>
<protein>
    <submittedName>
        <fullName evidence="3">Uncharacterized protein</fullName>
    </submittedName>
</protein>
<dbReference type="Proteomes" id="UP000501690">
    <property type="component" value="Linkage Group LG1"/>
</dbReference>
<evidence type="ECO:0000313" key="3">
    <source>
        <dbReference type="EMBL" id="QCD78967.1"/>
    </source>
</evidence>
<evidence type="ECO:0000256" key="1">
    <source>
        <dbReference type="SAM" id="SignalP"/>
    </source>
</evidence>
<sequence length="56" mass="5833">MVDANWCRFVVVVLARVSGVLGCVKVMTEAAGEDAFCSEGRARETVTTAVEGLGGN</sequence>
<keyword evidence="1" id="KW-0732">Signal</keyword>
<proteinExistence type="predicted"/>
<gene>
    <name evidence="2" type="ORF">DEO72_LG1g2603</name>
    <name evidence="3" type="ORF">DEO72_LG1g2604</name>
</gene>
<evidence type="ECO:0000313" key="2">
    <source>
        <dbReference type="EMBL" id="QCD78966.1"/>
    </source>
</evidence>